<dbReference type="STRING" id="1676925.ENSPKIP00000002961"/>
<dbReference type="GO" id="GO:0005802">
    <property type="term" value="C:trans-Golgi network"/>
    <property type="evidence" value="ECO:0007669"/>
    <property type="project" value="TreeGrafter"/>
</dbReference>
<evidence type="ECO:0000313" key="2">
    <source>
        <dbReference type="Ensembl" id="ENSPKIP00000002961.1"/>
    </source>
</evidence>
<reference evidence="2" key="1">
    <citation type="submission" date="2025-08" db="UniProtKB">
        <authorList>
            <consortium name="Ensembl"/>
        </authorList>
    </citation>
    <scope>IDENTIFICATION</scope>
</reference>
<feature type="domain" description="Gamma-secretase-activating protein C-terminal" evidence="1">
    <location>
        <begin position="640"/>
        <end position="747"/>
    </location>
</feature>
<proteinExistence type="predicted"/>
<dbReference type="Pfam" id="PF14959">
    <property type="entry name" value="GSAP-16"/>
    <property type="match status" value="1"/>
</dbReference>
<name>A0A3B3QC16_9TELE</name>
<dbReference type="Ensembl" id="ENSPKIT00000026917.1">
    <property type="protein sequence ID" value="ENSPKIP00000002961.1"/>
    <property type="gene ID" value="ENSPKIG00000020662.1"/>
</dbReference>
<evidence type="ECO:0000259" key="1">
    <source>
        <dbReference type="Pfam" id="PF14959"/>
    </source>
</evidence>
<dbReference type="InterPro" id="IPR028010">
    <property type="entry name" value="GSAP_C_dom"/>
</dbReference>
<sequence>MLNLKKTFDLQKDVFSHILRNDNSTGKVKAETNGRIHNVERDGGILYSWKETPGTTRIGKYDLNTKVHKLLYVFDEDVLVSSCSLNKEETLLAVSLSQRSKKEGHLRPVPKFLTLLIEIQPINNTKVLKAVDCTVRVQFLYPEPGKRLVTESHLLLIVEDGYVEQFHIPLTKLEGYRVVILNPEGLAKDRIAEELFWVQWDGETQRLFYITSRERPIVKCLQFYPDCNCETVFEIPVDLATNPFMSTRFVNLGCDYYKDDKVENEGLNLVMLTSKTGSMCMCYSQHLCANEDITYTIAFVHRGYSRTYTVAREEGFTFNSRILFFQLGYYIVVYLADCFLHLINARQQDLPCYSLFLSGASARLGPLSPGCLVLTFPWATFLDPHIGCMYWADLSSPVLLQLLRQPGPDAQRLAALHCLLGYMGPDPEMERQVVDWICESVMPLESFDQIQEFMLASLYRTVYEQSPSLDNVEVLPYSSLFEKKDLSDGLKLIPGVRFTSDLLPPPLFRGKAQNLQGYWEELQWNTERMKYFEAVPNPRFRTSAMWAEWTGLQAELRLEGKKPSQPLRNIEENTKKVLSLVDTWQLDKKVVPLVHNEDHQQRALIGLMVDKLREHMNRHLPRLGKKPIERLVVSYVAKLLKLVRHLLEALWGKNKLELVVLSVAQQGSASEWGVFHMMTRILESTAGLCLPLPPGYHTLLSVLGMRCLPRYTFMQYVDHGLLQLTEPFISRLMTDLDNSPDNERLKFCIMKRLPEPMEQKICQLWDHPITSASISRGYVKELLEKRKTKGPTFLDSEKSSCSPEFLPLAYLAKILSDVESQALNPFEGQENVDAKFVEETALKQTMILLGLEDK</sequence>
<dbReference type="GO" id="GO:1902004">
    <property type="term" value="P:positive regulation of amyloid-beta formation"/>
    <property type="evidence" value="ECO:0007669"/>
    <property type="project" value="TreeGrafter"/>
</dbReference>
<keyword evidence="3" id="KW-1185">Reference proteome</keyword>
<protein>
    <submittedName>
        <fullName evidence="2">Gamma-secretase activating protein</fullName>
    </submittedName>
</protein>
<organism evidence="2 3">
    <name type="scientific">Paramormyrops kingsleyae</name>
    <dbReference type="NCBI Taxonomy" id="1676925"/>
    <lineage>
        <taxon>Eukaryota</taxon>
        <taxon>Metazoa</taxon>
        <taxon>Chordata</taxon>
        <taxon>Craniata</taxon>
        <taxon>Vertebrata</taxon>
        <taxon>Euteleostomi</taxon>
        <taxon>Actinopterygii</taxon>
        <taxon>Neopterygii</taxon>
        <taxon>Teleostei</taxon>
        <taxon>Osteoglossocephala</taxon>
        <taxon>Osteoglossomorpha</taxon>
        <taxon>Osteoglossiformes</taxon>
        <taxon>Mormyridae</taxon>
        <taxon>Paramormyrops</taxon>
    </lineage>
</organism>
<dbReference type="GeneTree" id="ENSGT00390000012875"/>
<dbReference type="Proteomes" id="UP000261540">
    <property type="component" value="Unplaced"/>
</dbReference>
<accession>A0A3B3QC16</accession>
<dbReference type="PANTHER" id="PTHR13630">
    <property type="entry name" value="GAMMA-SECRETASE-ACTIVATING PROTEIN"/>
    <property type="match status" value="1"/>
</dbReference>
<reference evidence="2" key="2">
    <citation type="submission" date="2025-09" db="UniProtKB">
        <authorList>
            <consortium name="Ensembl"/>
        </authorList>
    </citation>
    <scope>IDENTIFICATION</scope>
</reference>
<dbReference type="InterPro" id="IPR026172">
    <property type="entry name" value="GSAP_fam"/>
</dbReference>
<dbReference type="PANTHER" id="PTHR13630:SF1">
    <property type="entry name" value="GAMMA-SECRETASE-ACTIVATING PROTEIN"/>
    <property type="match status" value="1"/>
</dbReference>
<dbReference type="AlphaFoldDB" id="A0A3B3QC16"/>
<evidence type="ECO:0000313" key="3">
    <source>
        <dbReference type="Proteomes" id="UP000261540"/>
    </source>
</evidence>